<sequence length="323" mass="35482">MINSETIEIRANLRLAMQNAFSNALIAPGYAMVLPPTKRLELVLTTNDITASRYELAGDRYLYSLLATVLTDHRQGLSSEFLELAMQTMTCNRNLIALMDRAQIGYRKRVRTRPKYTADKLEHILGVSYEENPLSTMEEWAEKVFGPLIDAMHTAYSAFCIVQDSRQLSYSSHSGMSTSRLRSRPAANSAPVTHPGLLAAALDWTSHGSVEPANGDLRSIGIYGSNYLPGGSSNTSFPSPNYAPYRLPFNDTLHQRGRGEDRTPSSPGLALHSILRNIISSPFFPPSVQAHNSAYTTQNATAAGPSINDCALLDNSHSSGRRF</sequence>
<gene>
    <name evidence="1" type="ORF">D9615_003234</name>
</gene>
<dbReference type="EMBL" id="JAACJP010000005">
    <property type="protein sequence ID" value="KAF5384312.1"/>
    <property type="molecule type" value="Genomic_DNA"/>
</dbReference>
<keyword evidence="2" id="KW-1185">Reference proteome</keyword>
<organism evidence="1 2">
    <name type="scientific">Tricholomella constricta</name>
    <dbReference type="NCBI Taxonomy" id="117010"/>
    <lineage>
        <taxon>Eukaryota</taxon>
        <taxon>Fungi</taxon>
        <taxon>Dikarya</taxon>
        <taxon>Basidiomycota</taxon>
        <taxon>Agaricomycotina</taxon>
        <taxon>Agaricomycetes</taxon>
        <taxon>Agaricomycetidae</taxon>
        <taxon>Agaricales</taxon>
        <taxon>Tricholomatineae</taxon>
        <taxon>Lyophyllaceae</taxon>
        <taxon>Tricholomella</taxon>
    </lineage>
</organism>
<dbReference type="GO" id="GO:0004525">
    <property type="term" value="F:ribonuclease III activity"/>
    <property type="evidence" value="ECO:0007669"/>
    <property type="project" value="InterPro"/>
</dbReference>
<evidence type="ECO:0000313" key="2">
    <source>
        <dbReference type="Proteomes" id="UP000565441"/>
    </source>
</evidence>
<protein>
    <submittedName>
        <fullName evidence="1">Uncharacterized protein</fullName>
    </submittedName>
</protein>
<reference evidence="1 2" key="1">
    <citation type="journal article" date="2020" name="ISME J.">
        <title>Uncovering the hidden diversity of litter-decomposition mechanisms in mushroom-forming fungi.</title>
        <authorList>
            <person name="Floudas D."/>
            <person name="Bentzer J."/>
            <person name="Ahren D."/>
            <person name="Johansson T."/>
            <person name="Persson P."/>
            <person name="Tunlid A."/>
        </authorList>
    </citation>
    <scope>NUCLEOTIDE SEQUENCE [LARGE SCALE GENOMIC DNA]</scope>
    <source>
        <strain evidence="1 2">CBS 661.87</strain>
    </source>
</reference>
<evidence type="ECO:0000313" key="1">
    <source>
        <dbReference type="EMBL" id="KAF5384312.1"/>
    </source>
</evidence>
<comment type="caution">
    <text evidence="1">The sequence shown here is derived from an EMBL/GenBank/DDBJ whole genome shotgun (WGS) entry which is preliminary data.</text>
</comment>
<name>A0A8H5HJ56_9AGAR</name>
<dbReference type="Gene3D" id="1.10.1520.10">
    <property type="entry name" value="Ribonuclease III domain"/>
    <property type="match status" value="1"/>
</dbReference>
<dbReference type="Proteomes" id="UP000565441">
    <property type="component" value="Unassembled WGS sequence"/>
</dbReference>
<dbReference type="GO" id="GO:0006396">
    <property type="term" value="P:RNA processing"/>
    <property type="evidence" value="ECO:0007669"/>
    <property type="project" value="InterPro"/>
</dbReference>
<proteinExistence type="predicted"/>
<accession>A0A8H5HJ56</accession>
<dbReference type="SUPFAM" id="SSF69065">
    <property type="entry name" value="RNase III domain-like"/>
    <property type="match status" value="1"/>
</dbReference>
<dbReference type="InterPro" id="IPR036389">
    <property type="entry name" value="RNase_III_sf"/>
</dbReference>
<dbReference type="AlphaFoldDB" id="A0A8H5HJ56"/>